<feature type="transmembrane region" description="Helical" evidence="2">
    <location>
        <begin position="135"/>
        <end position="164"/>
    </location>
</feature>
<feature type="domain" description="Nudix hydrolase" evidence="3">
    <location>
        <begin position="607"/>
        <end position="803"/>
    </location>
</feature>
<dbReference type="InterPro" id="IPR015797">
    <property type="entry name" value="NUDIX_hydrolase-like_dom_sf"/>
</dbReference>
<evidence type="ECO:0000256" key="2">
    <source>
        <dbReference type="SAM" id="Phobius"/>
    </source>
</evidence>
<dbReference type="PROSITE" id="PS51462">
    <property type="entry name" value="NUDIX"/>
    <property type="match status" value="1"/>
</dbReference>
<keyword evidence="2" id="KW-0812">Transmembrane</keyword>
<proteinExistence type="predicted"/>
<feature type="region of interest" description="Disordered" evidence="1">
    <location>
        <begin position="496"/>
        <end position="572"/>
    </location>
</feature>
<feature type="transmembrane region" description="Helical" evidence="2">
    <location>
        <begin position="321"/>
        <end position="340"/>
    </location>
</feature>
<dbReference type="AlphaFoldDB" id="A0A9Q8STZ7"/>
<dbReference type="RefSeq" id="XP_049144642.1">
    <property type="nucleotide sequence ID" value="XM_049287499.1"/>
</dbReference>
<organism evidence="4 5">
    <name type="scientific">Colletotrichum lupini</name>
    <dbReference type="NCBI Taxonomy" id="145971"/>
    <lineage>
        <taxon>Eukaryota</taxon>
        <taxon>Fungi</taxon>
        <taxon>Dikarya</taxon>
        <taxon>Ascomycota</taxon>
        <taxon>Pezizomycotina</taxon>
        <taxon>Sordariomycetes</taxon>
        <taxon>Hypocreomycetidae</taxon>
        <taxon>Glomerellales</taxon>
        <taxon>Glomerellaceae</taxon>
        <taxon>Colletotrichum</taxon>
        <taxon>Colletotrichum acutatum species complex</taxon>
    </lineage>
</organism>
<dbReference type="GeneID" id="73342509"/>
<name>A0A9Q8STZ7_9PEZI</name>
<dbReference type="Gene3D" id="3.90.79.10">
    <property type="entry name" value="Nucleoside Triphosphate Pyrophosphohydrolase"/>
    <property type="match status" value="1"/>
</dbReference>
<keyword evidence="2" id="KW-1133">Transmembrane helix</keyword>
<feature type="compositionally biased region" description="Acidic residues" evidence="1">
    <location>
        <begin position="385"/>
        <end position="442"/>
    </location>
</feature>
<sequence length="815" mass="91464">MLPEKNAIAAVLPPLVYGNAYDRPYCTRSSGTKGKSLAEWPSNRKTLEVSPLTSAVSSNFNLNPLTNINRTLTRNQRQRPSTMDESKNETGRLGGVYTYFQSLPNLIPRRAKNFICGCLDDIVLHSITSIFIKPFISYVFFTTVVLVLIAEIAPHPLIFALFSISAYAKQHIVDMVITGLVKSVTAIWVDAVVLWFIVSVHFFRERRRRIPRREWIAAWEVISLGINAVVYLAPWAPKQDFSAAYDSASATPSNENGEFQMTWGHYASLLLVLREVNGAFVEHIWQTKLDARTAPKDGKYECLRRLWYGFRFWGWSVLSRAMMYLCVMAAWDAVVELVVWEYVPVAWGGLAFFGMIVGMLTIAVLWVLERWKAMRGGRVDLEGYGSDESDHEEGDDEENNEDEEEDDESDDDESDDDDDDSDEDDSDGDEREGDVDDEDHEAYEDSREDHSLAVKHYLRILRWKYTRLIAAWSITRNPRSVIQTHSVFDSIPRATASVLGTGPNISTRTTTTRHLNSTTPSRHPRSTKSPSSKHQSHFLSPRSLKSTKLQKPQQNSSTKMPPAAPTPPLNYTTSPSLLPYTLRFHPYNKPPPTSPSSSTYPQEVFHTHRLCVGAAVLSPSSQTTPKILLLQRSARESALPHKWELPGGAAESSDSNSLASAARELWEETALRAVKFAALVGCYQWEGAGAGEEAQAVAGDQAWGLSRGGVGIIEVGRRSDDAGISEGVGDGVTKDSHKFFKGRDAWRKYTYLVEVETTGTGEVKVEIDPEEHDDFVWATEEEVRADRCGERVFEWTSEHQKLDILRAFEIARGKK</sequence>
<dbReference type="InterPro" id="IPR000086">
    <property type="entry name" value="NUDIX_hydrolase_dom"/>
</dbReference>
<evidence type="ECO:0000313" key="4">
    <source>
        <dbReference type="EMBL" id="UQC83020.1"/>
    </source>
</evidence>
<dbReference type="Proteomes" id="UP000830671">
    <property type="component" value="Chromosome 4"/>
</dbReference>
<protein>
    <submittedName>
        <fullName evidence="4">NUDIX domain-containing protein</fullName>
    </submittedName>
</protein>
<evidence type="ECO:0000313" key="5">
    <source>
        <dbReference type="Proteomes" id="UP000830671"/>
    </source>
</evidence>
<feature type="transmembrane region" description="Helical" evidence="2">
    <location>
        <begin position="346"/>
        <end position="368"/>
    </location>
</feature>
<dbReference type="SUPFAM" id="SSF55811">
    <property type="entry name" value="Nudix"/>
    <property type="match status" value="1"/>
</dbReference>
<keyword evidence="5" id="KW-1185">Reference proteome</keyword>
<dbReference type="Pfam" id="PF00293">
    <property type="entry name" value="NUDIX"/>
    <property type="match status" value="1"/>
</dbReference>
<accession>A0A9Q8STZ7</accession>
<evidence type="ECO:0000256" key="1">
    <source>
        <dbReference type="SAM" id="MobiDB-lite"/>
    </source>
</evidence>
<feature type="compositionally biased region" description="Low complexity" evidence="1">
    <location>
        <begin position="500"/>
        <end position="520"/>
    </location>
</feature>
<feature type="transmembrane region" description="Helical" evidence="2">
    <location>
        <begin position="184"/>
        <end position="203"/>
    </location>
</feature>
<dbReference type="KEGG" id="clup:CLUP02_08510"/>
<dbReference type="PANTHER" id="PTHR43736">
    <property type="entry name" value="ADP-RIBOSE PYROPHOSPHATASE"/>
    <property type="match status" value="1"/>
</dbReference>
<dbReference type="PANTHER" id="PTHR43736:SF1">
    <property type="entry name" value="DIHYDRONEOPTERIN TRIPHOSPHATE DIPHOSPHATASE"/>
    <property type="match status" value="1"/>
</dbReference>
<reference evidence="4" key="1">
    <citation type="journal article" date="2021" name="Mol. Plant Microbe Interact.">
        <title>Complete Genome Sequence of the Plant-Pathogenic Fungus Colletotrichum lupini.</title>
        <authorList>
            <person name="Baroncelli R."/>
            <person name="Pensec F."/>
            <person name="Da Lio D."/>
            <person name="Boufleur T."/>
            <person name="Vicente I."/>
            <person name="Sarrocco S."/>
            <person name="Picot A."/>
            <person name="Baraldi E."/>
            <person name="Sukno S."/>
            <person name="Thon M."/>
            <person name="Le Floch G."/>
        </authorList>
    </citation>
    <scope>NUCLEOTIDE SEQUENCE</scope>
    <source>
        <strain evidence="4">IMI 504893</strain>
    </source>
</reference>
<dbReference type="EMBL" id="CP019476">
    <property type="protein sequence ID" value="UQC83020.1"/>
    <property type="molecule type" value="Genomic_DNA"/>
</dbReference>
<gene>
    <name evidence="4" type="ORF">CLUP02_08510</name>
</gene>
<dbReference type="CDD" id="cd02883">
    <property type="entry name" value="NUDIX_Hydrolase"/>
    <property type="match status" value="1"/>
</dbReference>
<keyword evidence="2" id="KW-0472">Membrane</keyword>
<feature type="region of interest" description="Disordered" evidence="1">
    <location>
        <begin position="382"/>
        <end position="449"/>
    </location>
</feature>
<feature type="compositionally biased region" description="Polar residues" evidence="1">
    <location>
        <begin position="543"/>
        <end position="559"/>
    </location>
</feature>
<evidence type="ECO:0000259" key="3">
    <source>
        <dbReference type="PROSITE" id="PS51462"/>
    </source>
</evidence>